<protein>
    <submittedName>
        <fullName evidence="3">Uncharacterized protein</fullName>
    </submittedName>
</protein>
<gene>
    <name evidence="3" type="primary">LOC108017711</name>
</gene>
<evidence type="ECO:0000313" key="3">
    <source>
        <dbReference type="RefSeq" id="XP_016940309.3"/>
    </source>
</evidence>
<evidence type="ECO:0000313" key="2">
    <source>
        <dbReference type="Proteomes" id="UP001652628"/>
    </source>
</evidence>
<feature type="transmembrane region" description="Helical" evidence="1">
    <location>
        <begin position="47"/>
        <end position="64"/>
    </location>
</feature>
<dbReference type="AlphaFoldDB" id="A0AB39ZP57"/>
<keyword evidence="1" id="KW-0472">Membrane</keyword>
<feature type="transmembrane region" description="Helical" evidence="1">
    <location>
        <begin position="104"/>
        <end position="125"/>
    </location>
</feature>
<dbReference type="RefSeq" id="XP_016940309.3">
    <property type="nucleotide sequence ID" value="XM_017084820.4"/>
</dbReference>
<organism evidence="2 3">
    <name type="scientific">Drosophila suzukii</name>
    <name type="common">Spotted-wing drosophila fruit fly</name>
    <dbReference type="NCBI Taxonomy" id="28584"/>
    <lineage>
        <taxon>Eukaryota</taxon>
        <taxon>Metazoa</taxon>
        <taxon>Ecdysozoa</taxon>
        <taxon>Arthropoda</taxon>
        <taxon>Hexapoda</taxon>
        <taxon>Insecta</taxon>
        <taxon>Pterygota</taxon>
        <taxon>Neoptera</taxon>
        <taxon>Endopterygota</taxon>
        <taxon>Diptera</taxon>
        <taxon>Brachycera</taxon>
        <taxon>Muscomorpha</taxon>
        <taxon>Ephydroidea</taxon>
        <taxon>Drosophilidae</taxon>
        <taxon>Drosophila</taxon>
        <taxon>Sophophora</taxon>
    </lineage>
</organism>
<sequence length="148" mass="17244">MPKILSCLAISLYFVFTFKLFSIIVPCLVHCVQFHSWEKCDSRLETIWITSAFVGASGLMLVTGNYREYFFLYNWLIVIAELIVLQFGYIAYANILSKNNVWQWQLVFFGFLICSFILVLLHVLVSKNIIKNRLIENLLHLVPDKTDI</sequence>
<dbReference type="GeneID" id="108017711"/>
<keyword evidence="2" id="KW-1185">Reference proteome</keyword>
<evidence type="ECO:0000256" key="1">
    <source>
        <dbReference type="SAM" id="Phobius"/>
    </source>
</evidence>
<dbReference type="Proteomes" id="UP001652628">
    <property type="component" value="Chromosome 2R"/>
</dbReference>
<accession>A0AB39ZP57</accession>
<reference evidence="3" key="1">
    <citation type="submission" date="2025-08" db="UniProtKB">
        <authorList>
            <consortium name="RefSeq"/>
        </authorList>
    </citation>
    <scope>IDENTIFICATION</scope>
</reference>
<feature type="transmembrane region" description="Helical" evidence="1">
    <location>
        <begin position="12"/>
        <end position="35"/>
    </location>
</feature>
<keyword evidence="1" id="KW-0812">Transmembrane</keyword>
<name>A0AB39ZP57_DROSZ</name>
<keyword evidence="1" id="KW-1133">Transmembrane helix</keyword>
<feature type="transmembrane region" description="Helical" evidence="1">
    <location>
        <begin position="71"/>
        <end position="92"/>
    </location>
</feature>
<proteinExistence type="predicted"/>